<dbReference type="InterPro" id="IPR015943">
    <property type="entry name" value="WD40/YVTN_repeat-like_dom_sf"/>
</dbReference>
<dbReference type="VEuPathDB" id="FungiDB:ASPWEDRAFT_31278"/>
<dbReference type="STRING" id="1073089.A0A1L9RBW6"/>
<feature type="region of interest" description="Disordered" evidence="1">
    <location>
        <begin position="810"/>
        <end position="829"/>
    </location>
</feature>
<dbReference type="SUPFAM" id="SSF50978">
    <property type="entry name" value="WD40 repeat-like"/>
    <property type="match status" value="2"/>
</dbReference>
<dbReference type="PANTHER" id="PTHR45589:SF1">
    <property type="entry name" value="WD REPEAT DOMAIN 62, ISOFORM G"/>
    <property type="match status" value="1"/>
</dbReference>
<name>A0A1L9RBW6_ASPWE</name>
<feature type="region of interest" description="Disordered" evidence="1">
    <location>
        <begin position="397"/>
        <end position="416"/>
    </location>
</feature>
<keyword evidence="3" id="KW-1185">Reference proteome</keyword>
<dbReference type="PANTHER" id="PTHR45589">
    <property type="entry name" value="WD REPEAT DOMAIN 62, ISOFORM G"/>
    <property type="match status" value="1"/>
</dbReference>
<evidence type="ECO:0000313" key="2">
    <source>
        <dbReference type="EMBL" id="OJJ32367.1"/>
    </source>
</evidence>
<feature type="compositionally biased region" description="Polar residues" evidence="1">
    <location>
        <begin position="104"/>
        <end position="115"/>
    </location>
</feature>
<dbReference type="Proteomes" id="UP000184383">
    <property type="component" value="Unassembled WGS sequence"/>
</dbReference>
<dbReference type="AlphaFoldDB" id="A0A1L9RBW6"/>
<feature type="region of interest" description="Disordered" evidence="1">
    <location>
        <begin position="996"/>
        <end position="1065"/>
    </location>
</feature>
<feature type="compositionally biased region" description="Basic and acidic residues" evidence="1">
    <location>
        <begin position="811"/>
        <end position="820"/>
    </location>
</feature>
<dbReference type="OrthoDB" id="6252103at2759"/>
<accession>A0A1L9RBW6</accession>
<reference evidence="3" key="1">
    <citation type="journal article" date="2017" name="Genome Biol.">
        <title>Comparative genomics reveals high biological diversity and specific adaptations in the industrially and medically important fungal genus Aspergillus.</title>
        <authorList>
            <person name="de Vries R.P."/>
            <person name="Riley R."/>
            <person name="Wiebenga A."/>
            <person name="Aguilar-Osorio G."/>
            <person name="Amillis S."/>
            <person name="Uchima C.A."/>
            <person name="Anderluh G."/>
            <person name="Asadollahi M."/>
            <person name="Askin M."/>
            <person name="Barry K."/>
            <person name="Battaglia E."/>
            <person name="Bayram O."/>
            <person name="Benocci T."/>
            <person name="Braus-Stromeyer S.A."/>
            <person name="Caldana C."/>
            <person name="Canovas D."/>
            <person name="Cerqueira G.C."/>
            <person name="Chen F."/>
            <person name="Chen W."/>
            <person name="Choi C."/>
            <person name="Clum A."/>
            <person name="Dos Santos R.A."/>
            <person name="Damasio A.R."/>
            <person name="Diallinas G."/>
            <person name="Emri T."/>
            <person name="Fekete E."/>
            <person name="Flipphi M."/>
            <person name="Freyberg S."/>
            <person name="Gallo A."/>
            <person name="Gournas C."/>
            <person name="Habgood R."/>
            <person name="Hainaut M."/>
            <person name="Harispe M.L."/>
            <person name="Henrissat B."/>
            <person name="Hilden K.S."/>
            <person name="Hope R."/>
            <person name="Hossain A."/>
            <person name="Karabika E."/>
            <person name="Karaffa L."/>
            <person name="Karanyi Z."/>
            <person name="Krasevec N."/>
            <person name="Kuo A."/>
            <person name="Kusch H."/>
            <person name="LaButti K."/>
            <person name="Lagendijk E.L."/>
            <person name="Lapidus A."/>
            <person name="Levasseur A."/>
            <person name="Lindquist E."/>
            <person name="Lipzen A."/>
            <person name="Logrieco A.F."/>
            <person name="MacCabe A."/>
            <person name="Maekelae M.R."/>
            <person name="Malavazi I."/>
            <person name="Melin P."/>
            <person name="Meyer V."/>
            <person name="Mielnichuk N."/>
            <person name="Miskei M."/>
            <person name="Molnar A.P."/>
            <person name="Mule G."/>
            <person name="Ngan C.Y."/>
            <person name="Orejas M."/>
            <person name="Orosz E."/>
            <person name="Ouedraogo J.P."/>
            <person name="Overkamp K.M."/>
            <person name="Park H.-S."/>
            <person name="Perrone G."/>
            <person name="Piumi F."/>
            <person name="Punt P.J."/>
            <person name="Ram A.F."/>
            <person name="Ramon A."/>
            <person name="Rauscher S."/>
            <person name="Record E."/>
            <person name="Riano-Pachon D.M."/>
            <person name="Robert V."/>
            <person name="Roehrig J."/>
            <person name="Ruller R."/>
            <person name="Salamov A."/>
            <person name="Salih N.S."/>
            <person name="Samson R.A."/>
            <person name="Sandor E."/>
            <person name="Sanguinetti M."/>
            <person name="Schuetze T."/>
            <person name="Sepcic K."/>
            <person name="Shelest E."/>
            <person name="Sherlock G."/>
            <person name="Sophianopoulou V."/>
            <person name="Squina F.M."/>
            <person name="Sun H."/>
            <person name="Susca A."/>
            <person name="Todd R.B."/>
            <person name="Tsang A."/>
            <person name="Unkles S.E."/>
            <person name="van de Wiele N."/>
            <person name="van Rossen-Uffink D."/>
            <person name="Oliveira J.V."/>
            <person name="Vesth T.C."/>
            <person name="Visser J."/>
            <person name="Yu J.-H."/>
            <person name="Zhou M."/>
            <person name="Andersen M.R."/>
            <person name="Archer D.B."/>
            <person name="Baker S.E."/>
            <person name="Benoit I."/>
            <person name="Brakhage A.A."/>
            <person name="Braus G.H."/>
            <person name="Fischer R."/>
            <person name="Frisvad J.C."/>
            <person name="Goldman G.H."/>
            <person name="Houbraken J."/>
            <person name="Oakley B."/>
            <person name="Pocsi I."/>
            <person name="Scazzocchio C."/>
            <person name="Seiboth B."/>
            <person name="vanKuyk P.A."/>
            <person name="Wortman J."/>
            <person name="Dyer P.S."/>
            <person name="Grigoriev I.V."/>
        </authorList>
    </citation>
    <scope>NUCLEOTIDE SEQUENCE [LARGE SCALE GENOMIC DNA]</scope>
    <source>
        <strain evidence="3">DTO 134E9</strain>
    </source>
</reference>
<feature type="region of interest" description="Disordered" evidence="1">
    <location>
        <begin position="1"/>
        <end position="43"/>
    </location>
</feature>
<feature type="region of interest" description="Disordered" evidence="1">
    <location>
        <begin position="104"/>
        <end position="156"/>
    </location>
</feature>
<feature type="compositionally biased region" description="Low complexity" evidence="1">
    <location>
        <begin position="397"/>
        <end position="408"/>
    </location>
</feature>
<dbReference type="InterPro" id="IPR036322">
    <property type="entry name" value="WD40_repeat_dom_sf"/>
</dbReference>
<dbReference type="GeneID" id="63749375"/>
<dbReference type="RefSeq" id="XP_040686044.1">
    <property type="nucleotide sequence ID" value="XM_040833527.1"/>
</dbReference>
<evidence type="ECO:0000256" key="1">
    <source>
        <dbReference type="SAM" id="MobiDB-lite"/>
    </source>
</evidence>
<sequence>MASHSSSAKHKMTGPGLSLRITPSNSPVLRPAKSPNKPAQHQSTLSLQTIIGTTTTSPNGFSSHQQSKSFALCAGSAAVLSELDDENNMRQRFFKARPSATSINPVTSFYSQSTPPATPDARARSLSNLRSTGNSHNNSPSSEVADTGSPRPWSSRERIKAVTSVSISPDGNFLAVGETGYNPRALIFSTAKDSPSDIPLSIINEHTFGVRGLAFDSSSQYLATLGDVNDGFLFVWAVNPKNGSARLHSTNKCTTYVRDMCWMGQALITAGVRHVKVWRLPEIRPGSPTKSHLHVESTPSSPNVAPKALSGRNCLLGSLGDNTFTCVASISENEAVLGTDSGTLCFLNDSEGSQKLSSVEFVGFTITSLAVDSDQASVWIGGRGKRMRRFSFEYLRSSSGSAPSSPGSTGRNSAEQKYKGPSIACMGSLSSHLVTVDATSGIQLYPIDALDEDGEQSQAEKTIPAHGDSVLGIRPLQTPNSLNADFYTWSSNGSVNFWNTEGKCQESRIISFEQSSGNNDNVPNEMRTLHAVDDMECFVSGDKLGVLRVVSGQSWECVNEVRAHGGEITDIAVHSSPESVLVASCGRDRIVQLFQKCDDTIQLIQTMDDHVGSVGQLLFINDGEKLLSCSADRTVLVRERVTREADGATAIAYLVSKVITLKSSPMSMAISPDDPDILIVSTMDRCVHKFDIHSGRPIHSFRATDVESSDTVVINTLTVAAETPGQSPNLLIGASSTDKSIRVYDLERQVLLTGEFGHTEGMSALLLLENKPDNSEKPIKRTLISAGIDGVVMVWDLSVQPLQAHDVVQTHAREDDDTPTKEVTAFKPPLRRVLSRSELAEFQRPDLLAASPTPARGHSPPLVRRKLSKFSLTPSSLKSGRVASPSPSPSVSSHRSPTPSTPREHSRRSPSPPSPRSGRRLAHTSHIARQPSSDHRPHTKHSKKSEFGSLDMSTEQVCRTLRAYRKKLNAASEQPNGQKELERELNLTLRAINSRSKTSDYSGESVESGETETDSSGKENERLSIPSIHNQTVHSPRRMPSNSSLNEKNQAHVHRSHSLDADGEG</sequence>
<dbReference type="InterPro" id="IPR052779">
    <property type="entry name" value="WDR62"/>
</dbReference>
<dbReference type="Gene3D" id="2.130.10.10">
    <property type="entry name" value="YVTN repeat-like/Quinoprotein amine dehydrogenase"/>
    <property type="match status" value="3"/>
</dbReference>
<dbReference type="EMBL" id="KV878215">
    <property type="protein sequence ID" value="OJJ32367.1"/>
    <property type="molecule type" value="Genomic_DNA"/>
</dbReference>
<dbReference type="SMART" id="SM00320">
    <property type="entry name" value="WD40"/>
    <property type="match status" value="9"/>
</dbReference>
<feature type="compositionally biased region" description="Polar residues" evidence="1">
    <location>
        <begin position="125"/>
        <end position="144"/>
    </location>
</feature>
<gene>
    <name evidence="2" type="ORF">ASPWEDRAFT_31278</name>
</gene>
<feature type="region of interest" description="Disordered" evidence="1">
    <location>
        <begin position="845"/>
        <end position="953"/>
    </location>
</feature>
<dbReference type="InterPro" id="IPR001680">
    <property type="entry name" value="WD40_rpt"/>
</dbReference>
<feature type="compositionally biased region" description="Low complexity" evidence="1">
    <location>
        <begin position="889"/>
        <end position="898"/>
    </location>
</feature>
<evidence type="ECO:0000313" key="3">
    <source>
        <dbReference type="Proteomes" id="UP000184383"/>
    </source>
</evidence>
<protein>
    <submittedName>
        <fullName evidence="2">Uncharacterized protein</fullName>
    </submittedName>
</protein>
<dbReference type="Pfam" id="PF00400">
    <property type="entry name" value="WD40"/>
    <property type="match status" value="3"/>
</dbReference>
<feature type="compositionally biased region" description="Polar residues" evidence="1">
    <location>
        <begin position="1027"/>
        <end position="1048"/>
    </location>
</feature>
<organism evidence="2 3">
    <name type="scientific">Aspergillus wentii DTO 134E9</name>
    <dbReference type="NCBI Taxonomy" id="1073089"/>
    <lineage>
        <taxon>Eukaryota</taxon>
        <taxon>Fungi</taxon>
        <taxon>Dikarya</taxon>
        <taxon>Ascomycota</taxon>
        <taxon>Pezizomycotina</taxon>
        <taxon>Eurotiomycetes</taxon>
        <taxon>Eurotiomycetidae</taxon>
        <taxon>Eurotiales</taxon>
        <taxon>Aspergillaceae</taxon>
        <taxon>Aspergillus</taxon>
        <taxon>Aspergillus subgen. Cremei</taxon>
    </lineage>
</organism>
<proteinExistence type="predicted"/>